<dbReference type="AlphaFoldDB" id="A0A371PMQ7"/>
<protein>
    <submittedName>
        <fullName evidence="1">Uncharacterized protein</fullName>
    </submittedName>
</protein>
<proteinExistence type="predicted"/>
<gene>
    <name evidence="1" type="ORF">DX130_10945</name>
</gene>
<dbReference type="OrthoDB" id="2579926at2"/>
<evidence type="ECO:0000313" key="1">
    <source>
        <dbReference type="EMBL" id="REK77482.1"/>
    </source>
</evidence>
<keyword evidence="2" id="KW-1185">Reference proteome</keyword>
<sequence length="218" mass="25829">MDTLFEKQFEAFLVEQKSKASPRRLEMLERDLTGTVKLLREVIWPIFRSFDGFELEYEMKSSNGVSMFIDAFYKPYRIAFECDGYSAHVELITRDRFNFEKSRVRTMLLKGYVYAPFSWDELDKKSAICRSYVYELLGRYSSSGNAITLYECEIIRYVARLNRPFRLKDICDCLGKKRDFSKRSITALIEKQLIQPVRPLKQRNHEYVLCEGALQQIR</sequence>
<evidence type="ECO:0000313" key="2">
    <source>
        <dbReference type="Proteomes" id="UP000261905"/>
    </source>
</evidence>
<comment type="caution">
    <text evidence="1">The sequence shown here is derived from an EMBL/GenBank/DDBJ whole genome shotgun (WGS) entry which is preliminary data.</text>
</comment>
<accession>A0A371PMQ7</accession>
<dbReference type="RefSeq" id="WP_116045109.1">
    <property type="nucleotide sequence ID" value="NZ_QUBQ01000001.1"/>
</dbReference>
<dbReference type="EMBL" id="QUBQ01000001">
    <property type="protein sequence ID" value="REK77482.1"/>
    <property type="molecule type" value="Genomic_DNA"/>
</dbReference>
<reference evidence="1 2" key="1">
    <citation type="submission" date="2018-08" db="EMBL/GenBank/DDBJ databases">
        <title>Paenibacillus sp. M4BSY-1, whole genome shotgun sequence.</title>
        <authorList>
            <person name="Tuo L."/>
        </authorList>
    </citation>
    <scope>NUCLEOTIDE SEQUENCE [LARGE SCALE GENOMIC DNA]</scope>
    <source>
        <strain evidence="1 2">M4BSY-1</strain>
    </source>
</reference>
<name>A0A371PMQ7_9BACL</name>
<dbReference type="Proteomes" id="UP000261905">
    <property type="component" value="Unassembled WGS sequence"/>
</dbReference>
<organism evidence="1 2">
    <name type="scientific">Paenibacillus paeoniae</name>
    <dbReference type="NCBI Taxonomy" id="2292705"/>
    <lineage>
        <taxon>Bacteria</taxon>
        <taxon>Bacillati</taxon>
        <taxon>Bacillota</taxon>
        <taxon>Bacilli</taxon>
        <taxon>Bacillales</taxon>
        <taxon>Paenibacillaceae</taxon>
        <taxon>Paenibacillus</taxon>
    </lineage>
</organism>